<dbReference type="GO" id="GO:0005737">
    <property type="term" value="C:cytoplasm"/>
    <property type="evidence" value="ECO:0007669"/>
    <property type="project" value="UniProtKB-SubCell"/>
</dbReference>
<keyword evidence="4" id="KW-0678">Repressor</keyword>
<feature type="region of interest" description="Disordered" evidence="7">
    <location>
        <begin position="123"/>
        <end position="142"/>
    </location>
</feature>
<dbReference type="InterPro" id="IPR023582">
    <property type="entry name" value="Impact"/>
</dbReference>
<dbReference type="InterPro" id="IPR016135">
    <property type="entry name" value="UBQ-conjugating_enzyme/RWD"/>
</dbReference>
<keyword evidence="5" id="KW-0810">Translation regulation</keyword>
<dbReference type="SUPFAM" id="SSF54495">
    <property type="entry name" value="UBC-like"/>
    <property type="match status" value="1"/>
</dbReference>
<evidence type="ECO:0000259" key="8">
    <source>
        <dbReference type="PROSITE" id="PS50908"/>
    </source>
</evidence>
<comment type="subcellular location">
    <subcellularLocation>
        <location evidence="1">Cytoplasm</location>
    </subcellularLocation>
</comment>
<dbReference type="InterPro" id="IPR001498">
    <property type="entry name" value="Impact_N"/>
</dbReference>
<dbReference type="CDD" id="cd23821">
    <property type="entry name" value="RWD_IMPACT"/>
    <property type="match status" value="1"/>
</dbReference>
<dbReference type="OrthoDB" id="69641at2759"/>
<keyword evidence="10" id="KW-1185">Reference proteome</keyword>
<dbReference type="Pfam" id="PF05773">
    <property type="entry name" value="RWD"/>
    <property type="match status" value="1"/>
</dbReference>
<evidence type="ECO:0000256" key="6">
    <source>
        <dbReference type="ARBA" id="ARBA00023016"/>
    </source>
</evidence>
<dbReference type="GO" id="GO:0140469">
    <property type="term" value="P:GCN2-mediated signaling"/>
    <property type="evidence" value="ECO:0007669"/>
    <property type="project" value="TreeGrafter"/>
</dbReference>
<dbReference type="PROSITE" id="PS50908">
    <property type="entry name" value="RWD"/>
    <property type="match status" value="1"/>
</dbReference>
<name>A0A8H7UFQ7_MORIS</name>
<dbReference type="Pfam" id="PF01205">
    <property type="entry name" value="Impact_N"/>
    <property type="match status" value="2"/>
</dbReference>
<dbReference type="Proteomes" id="UP000654370">
    <property type="component" value="Unassembled WGS sequence"/>
</dbReference>
<keyword evidence="3" id="KW-0963">Cytoplasm</keyword>
<evidence type="ECO:0000256" key="7">
    <source>
        <dbReference type="SAM" id="MobiDB-lite"/>
    </source>
</evidence>
<feature type="domain" description="RWD" evidence="8">
    <location>
        <begin position="10"/>
        <end position="119"/>
    </location>
</feature>
<gene>
    <name evidence="9" type="ORF">INT43_008938</name>
</gene>
<dbReference type="EMBL" id="JAEPQZ010000005">
    <property type="protein sequence ID" value="KAG2181355.1"/>
    <property type="molecule type" value="Genomic_DNA"/>
</dbReference>
<dbReference type="Gene3D" id="3.30.230.30">
    <property type="entry name" value="Impact, N-terminal domain"/>
    <property type="match status" value="1"/>
</dbReference>
<evidence type="ECO:0000313" key="9">
    <source>
        <dbReference type="EMBL" id="KAG2181355.1"/>
    </source>
</evidence>
<accession>A0A8H7UFQ7</accession>
<evidence type="ECO:0000256" key="5">
    <source>
        <dbReference type="ARBA" id="ARBA00022845"/>
    </source>
</evidence>
<dbReference type="GO" id="GO:0006446">
    <property type="term" value="P:regulation of translational initiation"/>
    <property type="evidence" value="ECO:0007669"/>
    <property type="project" value="TreeGrafter"/>
</dbReference>
<comment type="caution">
    <text evidence="9">The sequence shown here is derived from an EMBL/GenBank/DDBJ whole genome shotgun (WGS) entry which is preliminary data.</text>
</comment>
<dbReference type="SUPFAM" id="SSF54211">
    <property type="entry name" value="Ribosomal protein S5 domain 2-like"/>
    <property type="match status" value="1"/>
</dbReference>
<keyword evidence="6" id="KW-0346">Stress response</keyword>
<dbReference type="AlphaFoldDB" id="A0A8H7UFQ7"/>
<evidence type="ECO:0000256" key="1">
    <source>
        <dbReference type="ARBA" id="ARBA00004496"/>
    </source>
</evidence>
<evidence type="ECO:0000313" key="10">
    <source>
        <dbReference type="Proteomes" id="UP000654370"/>
    </source>
</evidence>
<dbReference type="InterPro" id="IPR020568">
    <property type="entry name" value="Ribosomal_Su5_D2-typ_SF"/>
</dbReference>
<protein>
    <recommendedName>
        <fullName evidence="8">RWD domain-containing protein</fullName>
    </recommendedName>
</protein>
<dbReference type="PANTHER" id="PTHR16301">
    <property type="entry name" value="IMPACT-RELATED"/>
    <property type="match status" value="1"/>
</dbReference>
<dbReference type="PANTHER" id="PTHR16301:SF25">
    <property type="entry name" value="PROTEIN IMPACT"/>
    <property type="match status" value="1"/>
</dbReference>
<dbReference type="InterPro" id="IPR036956">
    <property type="entry name" value="Impact_N_sf"/>
</dbReference>
<dbReference type="Gene3D" id="3.10.110.10">
    <property type="entry name" value="Ubiquitin Conjugating Enzyme"/>
    <property type="match status" value="1"/>
</dbReference>
<evidence type="ECO:0000256" key="3">
    <source>
        <dbReference type="ARBA" id="ARBA00022490"/>
    </source>
</evidence>
<comment type="similarity">
    <text evidence="2">Belongs to the IMPACT family.</text>
</comment>
<dbReference type="InterPro" id="IPR006575">
    <property type="entry name" value="RWD_dom"/>
</dbReference>
<evidence type="ECO:0000256" key="2">
    <source>
        <dbReference type="ARBA" id="ARBA00007665"/>
    </source>
</evidence>
<evidence type="ECO:0000256" key="4">
    <source>
        <dbReference type="ARBA" id="ARBA00022491"/>
    </source>
</evidence>
<proteinExistence type="inferred from homology"/>
<feature type="compositionally biased region" description="Polar residues" evidence="7">
    <location>
        <begin position="124"/>
        <end position="140"/>
    </location>
</feature>
<dbReference type="SMART" id="SM00591">
    <property type="entry name" value="RWD"/>
    <property type="match status" value="1"/>
</dbReference>
<organism evidence="9 10">
    <name type="scientific">Mortierella isabellina</name>
    <name type="common">Filamentous fungus</name>
    <name type="synonym">Umbelopsis isabellina</name>
    <dbReference type="NCBI Taxonomy" id="91625"/>
    <lineage>
        <taxon>Eukaryota</taxon>
        <taxon>Fungi</taxon>
        <taxon>Fungi incertae sedis</taxon>
        <taxon>Mucoromycota</taxon>
        <taxon>Mucoromycotina</taxon>
        <taxon>Umbelopsidomycetes</taxon>
        <taxon>Umbelopsidales</taxon>
        <taxon>Umbelopsidaceae</taxon>
        <taxon>Umbelopsis</taxon>
    </lineage>
</organism>
<sequence length="319" mass="35974">MIDNRQLQEEEVLALQAIYDQDFVVDSAQPNTFHFTLRLDHDQVNERSPRLVILDFHVPDSYPCTAMPVYEITSMYCGTHKISDDVRKHINDHLSTMFVPGQVVLFEWIDWLKEFLESTYPEDAQSQSATEPQAEVSQKMQPDASMVATTATTEDELLDCPDIESGEAIIDRKSVFVAHVAPVTSVDQVEVVRRKLLQNKKIAKATHNILAYRIQLDSGTVAQDNDEDGETAAGGEYHDSMEGLYVRIKLTILTFKGRLSHLLEILEVTNVVVIVSRWYGGIQLHADRFKHINNAARQALETFGYLDEPAKAGGKGKKK</sequence>
<reference evidence="9" key="1">
    <citation type="submission" date="2020-12" db="EMBL/GenBank/DDBJ databases">
        <title>Metabolic potential, ecology and presence of endohyphal bacteria is reflected in genomic diversity of Mucoromycotina.</title>
        <authorList>
            <person name="Muszewska A."/>
            <person name="Okrasinska A."/>
            <person name="Steczkiewicz K."/>
            <person name="Drgas O."/>
            <person name="Orlowska M."/>
            <person name="Perlinska-Lenart U."/>
            <person name="Aleksandrzak-Piekarczyk T."/>
            <person name="Szatraj K."/>
            <person name="Zielenkiewicz U."/>
            <person name="Pilsyk S."/>
            <person name="Malc E."/>
            <person name="Mieczkowski P."/>
            <person name="Kruszewska J.S."/>
            <person name="Biernat P."/>
            <person name="Pawlowska J."/>
        </authorList>
    </citation>
    <scope>NUCLEOTIDE SEQUENCE</scope>
    <source>
        <strain evidence="9">WA0000067209</strain>
    </source>
</reference>